<dbReference type="InterPro" id="IPR016098">
    <property type="entry name" value="CAP/MinC_C"/>
</dbReference>
<dbReference type="GO" id="GO:0015631">
    <property type="term" value="F:tubulin binding"/>
    <property type="evidence" value="ECO:0007669"/>
    <property type="project" value="InterPro"/>
</dbReference>
<evidence type="ECO:0000313" key="10">
    <source>
        <dbReference type="Proteomes" id="UP000017836"/>
    </source>
</evidence>
<evidence type="ECO:0000313" key="9">
    <source>
        <dbReference type="EMBL" id="ERN08722.1"/>
    </source>
</evidence>
<dbReference type="HOGENOM" id="CLU_032612_2_0_1"/>
<evidence type="ECO:0000256" key="4">
    <source>
        <dbReference type="ARBA" id="ARBA00022990"/>
    </source>
</evidence>
<feature type="region of interest" description="Disordered" evidence="7">
    <location>
        <begin position="31"/>
        <end position="50"/>
    </location>
</feature>
<keyword evidence="3" id="KW-0963">Cytoplasm</keyword>
<dbReference type="GO" id="GO:0007021">
    <property type="term" value="P:tubulin complex assembly"/>
    <property type="evidence" value="ECO:0000318"/>
    <property type="project" value="GO_Central"/>
</dbReference>
<dbReference type="InterPro" id="IPR006599">
    <property type="entry name" value="CARP_motif"/>
</dbReference>
<dbReference type="KEGG" id="atr:18436856"/>
<dbReference type="PANTHER" id="PTHR15139">
    <property type="entry name" value="TUBULIN FOLDING COFACTOR C"/>
    <property type="match status" value="1"/>
</dbReference>
<dbReference type="AlphaFoldDB" id="W1PFG9"/>
<evidence type="ECO:0000259" key="8">
    <source>
        <dbReference type="PROSITE" id="PS51329"/>
    </source>
</evidence>
<evidence type="ECO:0000256" key="3">
    <source>
        <dbReference type="ARBA" id="ARBA00022490"/>
    </source>
</evidence>
<name>W1PFG9_AMBTC</name>
<dbReference type="Proteomes" id="UP000017836">
    <property type="component" value="Unassembled WGS sequence"/>
</dbReference>
<organism evidence="9 10">
    <name type="scientific">Amborella trichopoda</name>
    <dbReference type="NCBI Taxonomy" id="13333"/>
    <lineage>
        <taxon>Eukaryota</taxon>
        <taxon>Viridiplantae</taxon>
        <taxon>Streptophyta</taxon>
        <taxon>Embryophyta</taxon>
        <taxon>Tracheophyta</taxon>
        <taxon>Spermatophyta</taxon>
        <taxon>Magnoliopsida</taxon>
        <taxon>Amborellales</taxon>
        <taxon>Amborellaceae</taxon>
        <taxon>Amborella</taxon>
    </lineage>
</organism>
<dbReference type="Gene3D" id="1.20.58.1250">
    <property type="entry name" value="Tubulin Binding Cofactor C, N-terminal domain"/>
    <property type="match status" value="1"/>
</dbReference>
<feature type="compositionally biased region" description="Low complexity" evidence="7">
    <location>
        <begin position="38"/>
        <end position="50"/>
    </location>
</feature>
<dbReference type="Gene3D" id="2.160.20.70">
    <property type="match status" value="1"/>
</dbReference>
<keyword evidence="10" id="KW-1185">Reference proteome</keyword>
<dbReference type="InterPro" id="IPR017901">
    <property type="entry name" value="C-CAP_CF_C-like"/>
</dbReference>
<protein>
    <recommendedName>
        <fullName evidence="8">C-CAP/cofactor C-like domain-containing protein</fullName>
    </recommendedName>
</protein>
<dbReference type="STRING" id="13333.W1PFG9"/>
<dbReference type="Pfam" id="PF07986">
    <property type="entry name" value="TBCC"/>
    <property type="match status" value="1"/>
</dbReference>
<dbReference type="InterPro" id="IPR012945">
    <property type="entry name" value="Tubulin-bd_cofactor_C_dom"/>
</dbReference>
<keyword evidence="4" id="KW-0007">Acetylation</keyword>
<dbReference type="SMART" id="SM00673">
    <property type="entry name" value="CARP"/>
    <property type="match status" value="2"/>
</dbReference>
<feature type="domain" description="C-CAP/cofactor C-like" evidence="8">
    <location>
        <begin position="170"/>
        <end position="325"/>
    </location>
</feature>
<dbReference type="Gramene" id="ERN08722">
    <property type="protein sequence ID" value="ERN08722"/>
    <property type="gene ID" value="AMTR_s00017p00237410"/>
</dbReference>
<dbReference type="InterPro" id="IPR038397">
    <property type="entry name" value="TBCC_N_sf"/>
</dbReference>
<reference evidence="10" key="1">
    <citation type="journal article" date="2013" name="Science">
        <title>The Amborella genome and the evolution of flowering plants.</title>
        <authorList>
            <consortium name="Amborella Genome Project"/>
        </authorList>
    </citation>
    <scope>NUCLEOTIDE SEQUENCE [LARGE SCALE GENOMIC DNA]</scope>
</reference>
<comment type="subunit">
    <text evidence="6">Supercomplex made of cofactors A to E. Cofactors A and D function by capturing and stabilizing tubulin in a quasi-native conformation. Cofactor E binds to the cofactor D-tubulin complex; interaction with cofactor C then causes the release of tubulin polypeptides that are committed to the native state.</text>
</comment>
<proteinExistence type="inferred from homology"/>
<dbReference type="eggNOG" id="KOG2512">
    <property type="taxonomic scope" value="Eukaryota"/>
</dbReference>
<dbReference type="EMBL" id="KI393256">
    <property type="protein sequence ID" value="ERN08722.1"/>
    <property type="molecule type" value="Genomic_DNA"/>
</dbReference>
<dbReference type="PANTHER" id="PTHR15139:SF0">
    <property type="entry name" value="TUBULIN-SPECIFIC CHAPERONE C"/>
    <property type="match status" value="1"/>
</dbReference>
<evidence type="ECO:0000256" key="1">
    <source>
        <dbReference type="ARBA" id="ARBA00004496"/>
    </source>
</evidence>
<evidence type="ECO:0000256" key="5">
    <source>
        <dbReference type="ARBA" id="ARBA00023186"/>
    </source>
</evidence>
<dbReference type="GO" id="GO:0005737">
    <property type="term" value="C:cytoplasm"/>
    <property type="evidence" value="ECO:0000318"/>
    <property type="project" value="GO_Central"/>
</dbReference>
<evidence type="ECO:0000256" key="7">
    <source>
        <dbReference type="SAM" id="MobiDB-lite"/>
    </source>
</evidence>
<dbReference type="PROSITE" id="PS51329">
    <property type="entry name" value="C_CAP_COFACTOR_C"/>
    <property type="match status" value="1"/>
</dbReference>
<keyword evidence="5" id="KW-0143">Chaperone</keyword>
<evidence type="ECO:0000256" key="6">
    <source>
        <dbReference type="ARBA" id="ARBA00026055"/>
    </source>
</evidence>
<dbReference type="GO" id="GO:0006457">
    <property type="term" value="P:protein folding"/>
    <property type="evidence" value="ECO:0000318"/>
    <property type="project" value="GO_Central"/>
</dbReference>
<comment type="similarity">
    <text evidence="2">Belongs to the TBCC family.</text>
</comment>
<dbReference type="OrthoDB" id="194775at2759"/>
<dbReference type="InterPro" id="IPR031925">
    <property type="entry name" value="TBCC_N"/>
</dbReference>
<accession>W1PFG9</accession>
<evidence type="ECO:0000256" key="2">
    <source>
        <dbReference type="ARBA" id="ARBA00008848"/>
    </source>
</evidence>
<dbReference type="Pfam" id="PF16752">
    <property type="entry name" value="TBCC_N"/>
    <property type="match status" value="1"/>
</dbReference>
<dbReference type="GO" id="GO:0000226">
    <property type="term" value="P:microtubule cytoskeleton organization"/>
    <property type="evidence" value="ECO:0007669"/>
    <property type="project" value="EnsemblPlants"/>
</dbReference>
<gene>
    <name evidence="9" type="ORF">AMTR_s00017p00237410</name>
</gene>
<dbReference type="GO" id="GO:0007023">
    <property type="term" value="P:post-chaperonin tubulin folding pathway"/>
    <property type="evidence" value="ECO:0007669"/>
    <property type="project" value="InterPro"/>
</dbReference>
<dbReference type="OMA" id="YFQHEIT"/>
<dbReference type="InterPro" id="IPR027684">
    <property type="entry name" value="TBCC"/>
</dbReference>
<comment type="subcellular location">
    <subcellularLocation>
        <location evidence="1">Cytoplasm</location>
    </subcellularLocation>
</comment>
<sequence>MEENKILNPSSNSDPTINRKHAAMLERLSNLHNQRIESSSSANPNSDPSFESVSSFVSHFSSTKQAIENQFQECPRNPYSSDQMLVKSKLNSISNAIEGLEKLLAESSYFLPAYEVRSAQKTISELKQQLNSINSEIVPKKKFSFKNKPTKKNQTSVLEESKVEGFESFPETPLETSSSSNVFDSPGFRNHEGGLLVKDLNDSINGDFTLSDLTNCKIFLKGRLRALFVHRLSGCHVSSGPITGSVLIEEVENCIFMLPSHQIRIHNAKVTDFYLRVKSRPIIEDSSGVRFAPYCKSYEGLDEELHECGLGEETGNWANVDDFKWLRAVQSPNWSIIPEEERVSTIGEVPVQSH</sequence>